<accession>R8BIW7</accession>
<dbReference type="EMBL" id="KB933176">
    <property type="protein sequence ID" value="EON99229.1"/>
    <property type="molecule type" value="Genomic_DNA"/>
</dbReference>
<evidence type="ECO:0000313" key="3">
    <source>
        <dbReference type="Proteomes" id="UP000014074"/>
    </source>
</evidence>
<dbReference type="HOGENOM" id="CLU_877682_0_0_1"/>
<dbReference type="AlphaFoldDB" id="R8BIW7"/>
<feature type="region of interest" description="Disordered" evidence="1">
    <location>
        <begin position="186"/>
        <end position="219"/>
    </location>
</feature>
<feature type="region of interest" description="Disordered" evidence="1">
    <location>
        <begin position="120"/>
        <end position="147"/>
    </location>
</feature>
<organism evidence="2 3">
    <name type="scientific">Phaeoacremonium minimum (strain UCR-PA7)</name>
    <name type="common">Esca disease fungus</name>
    <name type="synonym">Togninia minima</name>
    <dbReference type="NCBI Taxonomy" id="1286976"/>
    <lineage>
        <taxon>Eukaryota</taxon>
        <taxon>Fungi</taxon>
        <taxon>Dikarya</taxon>
        <taxon>Ascomycota</taxon>
        <taxon>Pezizomycotina</taxon>
        <taxon>Sordariomycetes</taxon>
        <taxon>Sordariomycetidae</taxon>
        <taxon>Togniniales</taxon>
        <taxon>Togniniaceae</taxon>
        <taxon>Phaeoacremonium</taxon>
    </lineage>
</organism>
<feature type="compositionally biased region" description="Acidic residues" evidence="1">
    <location>
        <begin position="126"/>
        <end position="141"/>
    </location>
</feature>
<evidence type="ECO:0000313" key="2">
    <source>
        <dbReference type="EMBL" id="EON99229.1"/>
    </source>
</evidence>
<dbReference type="Proteomes" id="UP000014074">
    <property type="component" value="Unassembled WGS sequence"/>
</dbReference>
<dbReference type="GeneID" id="19325791"/>
<reference evidence="3" key="1">
    <citation type="journal article" date="2013" name="Genome Announc.">
        <title>Draft genome sequence of the ascomycete Phaeoacremonium aleophilum strain UCR-PA7, a causal agent of the esca disease complex in grapevines.</title>
        <authorList>
            <person name="Blanco-Ulate B."/>
            <person name="Rolshausen P."/>
            <person name="Cantu D."/>
        </authorList>
    </citation>
    <scope>NUCLEOTIDE SEQUENCE [LARGE SCALE GENOMIC DNA]</scope>
    <source>
        <strain evidence="3">UCR-PA7</strain>
    </source>
</reference>
<evidence type="ECO:0000256" key="1">
    <source>
        <dbReference type="SAM" id="MobiDB-lite"/>
    </source>
</evidence>
<protein>
    <submittedName>
        <fullName evidence="2">Uncharacterized protein</fullName>
    </submittedName>
</protein>
<keyword evidence="3" id="KW-1185">Reference proteome</keyword>
<proteinExistence type="predicted"/>
<dbReference type="RefSeq" id="XP_007915994.1">
    <property type="nucleotide sequence ID" value="XM_007917803.1"/>
</dbReference>
<dbReference type="KEGG" id="tmn:UCRPA7_5256"/>
<sequence>MCIKQTYTCPGCGEAGIFEPVVLVCAHTWVPHGREKAWLAPLHMQHTEGFGFGAEEWFTCRRSRTLLARADPLPREWWHTLRCPNEACHFNNHGEAAAGREISRALRWMHHGVPVVKLVDKRDGDGSEEEEEAVAESDGESAGESAAVVGASKAAQILGLSDEALSAMSNEDIIAYISNMEQSLREAMDKDKADDELEETTTTNVEGDPTNKSSRDTTIKSNGDAVLSFEVDTPMTSNGDTAMSFAIDPPIKPNGDTATNFENHTTMKYSGHVATNSIVDPPMNSDGNVTMTLEKGCAAAKMANNAFIQEHVRIITA</sequence>
<name>R8BIW7_PHAM7</name>
<gene>
    <name evidence="2" type="ORF">UCRPA7_5256</name>
</gene>